<feature type="chain" id="PRO_5003175845" evidence="1">
    <location>
        <begin position="22"/>
        <end position="63"/>
    </location>
</feature>
<name>E3LWR0_CAERE</name>
<sequence>MNVNIFSILLIILVILSEVESSTLRDMFTKNIQKRQETTGGMQTAYTKLLPPHVAEWFLRKHF</sequence>
<dbReference type="Proteomes" id="UP000008281">
    <property type="component" value="Unassembled WGS sequence"/>
</dbReference>
<dbReference type="InParanoid" id="E3LWR0"/>
<accession>E3LWR0</accession>
<dbReference type="FunCoup" id="E3LWR0">
    <property type="interactions" value="1269"/>
</dbReference>
<evidence type="ECO:0000313" key="3">
    <source>
        <dbReference type="Proteomes" id="UP000008281"/>
    </source>
</evidence>
<keyword evidence="3" id="KW-1185">Reference proteome</keyword>
<protein>
    <submittedName>
        <fullName evidence="2">Uncharacterized protein</fullName>
    </submittedName>
</protein>
<dbReference type="AlphaFoldDB" id="E3LWR0"/>
<evidence type="ECO:0000256" key="1">
    <source>
        <dbReference type="SAM" id="SignalP"/>
    </source>
</evidence>
<dbReference type="eggNOG" id="ENOG502TIU8">
    <property type="taxonomic scope" value="Eukaryota"/>
</dbReference>
<evidence type="ECO:0000313" key="2">
    <source>
        <dbReference type="EMBL" id="EFO83413.1"/>
    </source>
</evidence>
<proteinExistence type="predicted"/>
<feature type="signal peptide" evidence="1">
    <location>
        <begin position="1"/>
        <end position="21"/>
    </location>
</feature>
<keyword evidence="1" id="KW-0732">Signal</keyword>
<dbReference type="STRING" id="31234.E3LWR0"/>
<reference evidence="2" key="1">
    <citation type="submission" date="2007-07" db="EMBL/GenBank/DDBJ databases">
        <title>PCAP assembly of the Caenorhabditis remanei genome.</title>
        <authorList>
            <consortium name="The Caenorhabditis remanei Sequencing Consortium"/>
            <person name="Wilson R.K."/>
        </authorList>
    </citation>
    <scope>NUCLEOTIDE SEQUENCE [LARGE SCALE GENOMIC DNA]</scope>
    <source>
        <strain evidence="2">PB4641</strain>
    </source>
</reference>
<dbReference type="OMA" id="RDMFTKN"/>
<gene>
    <name evidence="2" type="ORF">CRE_03133</name>
</gene>
<dbReference type="OrthoDB" id="5835769at2759"/>
<dbReference type="HOGENOM" id="CLU_2887838_0_0_1"/>
<organism evidence="3">
    <name type="scientific">Caenorhabditis remanei</name>
    <name type="common">Caenorhabditis vulgaris</name>
    <dbReference type="NCBI Taxonomy" id="31234"/>
    <lineage>
        <taxon>Eukaryota</taxon>
        <taxon>Metazoa</taxon>
        <taxon>Ecdysozoa</taxon>
        <taxon>Nematoda</taxon>
        <taxon>Chromadorea</taxon>
        <taxon>Rhabditida</taxon>
        <taxon>Rhabditina</taxon>
        <taxon>Rhabditomorpha</taxon>
        <taxon>Rhabditoidea</taxon>
        <taxon>Rhabditidae</taxon>
        <taxon>Peloderinae</taxon>
        <taxon>Caenorhabditis</taxon>
    </lineage>
</organism>
<dbReference type="EMBL" id="DS268417">
    <property type="protein sequence ID" value="EFO83413.1"/>
    <property type="molecule type" value="Genomic_DNA"/>
</dbReference>